<dbReference type="InterPro" id="IPR033315">
    <property type="entry name" value="Fan1-like"/>
</dbReference>
<evidence type="ECO:0000256" key="7">
    <source>
        <dbReference type="ARBA" id="ARBA00023211"/>
    </source>
</evidence>
<evidence type="ECO:0000256" key="5">
    <source>
        <dbReference type="ARBA" id="ARBA00022801"/>
    </source>
</evidence>
<keyword evidence="8" id="KW-0539">Nucleus</keyword>
<dbReference type="Pfam" id="PF08774">
    <property type="entry name" value="VRR_NUC"/>
    <property type="match status" value="1"/>
</dbReference>
<name>A0AAD7DAC5_MYCRO</name>
<feature type="compositionally biased region" description="Acidic residues" evidence="9">
    <location>
        <begin position="18"/>
        <end position="27"/>
    </location>
</feature>
<dbReference type="CDD" id="cd22326">
    <property type="entry name" value="FAN1-like"/>
    <property type="match status" value="1"/>
</dbReference>
<evidence type="ECO:0000313" key="12">
    <source>
        <dbReference type="Proteomes" id="UP001221757"/>
    </source>
</evidence>
<dbReference type="GO" id="GO:0008409">
    <property type="term" value="F:5'-3' exonuclease activity"/>
    <property type="evidence" value="ECO:0007669"/>
    <property type="project" value="TreeGrafter"/>
</dbReference>
<dbReference type="GO" id="GO:0036297">
    <property type="term" value="P:interstrand cross-link repair"/>
    <property type="evidence" value="ECO:0007669"/>
    <property type="project" value="InterPro"/>
</dbReference>
<evidence type="ECO:0000256" key="9">
    <source>
        <dbReference type="SAM" id="MobiDB-lite"/>
    </source>
</evidence>
<keyword evidence="8" id="KW-0227">DNA damage</keyword>
<keyword evidence="3 8" id="KW-0540">Nuclease</keyword>
<comment type="function">
    <text evidence="8">Nuclease required for the repair of DNA interstrand cross-links (ICL). Acts as a 5'-3' exonuclease that anchors at a cut end of DNA and cleaves DNA successively at every third nucleotide, allowing to excise an ICL from one strand through flanking incisions.</text>
</comment>
<sequence>MGGRPRTILDLIFGRDADTEERDIEEAEQSRETDPDESIDGVKAWTRQSLYIEVVERAINKIKETEGELRLFTEEEWDFLDTIARLEYHSRFILIRLIMRKPGRWHRISGLQKYTSEVGPDGLLDAFKQLCKPLRPDAMEVDEQDDGIIDLTLDSDDEDAEAPAQPVAGPSNVGQHGLDLPEVRLDYFCQDENDLSILEGLRILTLDELKPLCKTMKIKHTKLTKDEMITALVNHASSQSVLPYVPSPKSNSKGKGKARDTGLRQTTLSFAAPKISRVQTNRLRELTLKYTGKAIRLNPHIHTLIVRLHIIWFRRQVHSSSLSTLHQPTVLYSTELPDALFQHALLAGFNKRTFATYVHVRDPEIWRTREDYLAYEMALRVEAAIDEILKPEPKSERAAAKTPAPAHRFIAPGTPALDFLRDIMTPARTPGIPDAEEEALEFDVVEDTPAQQKARMVKRILDEHALEKWKALVAAESESESVRKPGLERFEPGFVYTRIMRKCAHALATLKEFVYEKELLDMLLGQRYWRRGRRAGWYDRRALLQMNYLVKDSNGSKDMNVLRDARDGIIEALEDEDTATVMRPSLIRRLDRVEKTLKLSAAEKAKHDDVTLQEPEEVFFNAVRVWDHPDSVKLDGSGKVKGKENNGSGIANYLVAPAGAPDAPDAERPAAPEPKKSVPWRWTGKSLWAGKEGPVNVETRALQYYEELGYKGFHSETQILTTLFGLLFWDIVFAQVPGAFETPWQMGPLDIGEDSFYYARRARIEKRLAELEQGQARAILEANDDRYREGKTCCIGVSWQMCGREELVEIVECLGGNALSSICWLFCEDYAGRSSGVPDLIVWNPDTHEAKFVEVKGPGDHLQENQKLWVDALLTARCAVEVCHVVDPKARKKAPKSTAKKTPKPRATPRAKSRSAGVASTSRVDAQARLDSAEPETDDELDVGTTQAPIVVDDDDDEAWTPSTELRGPLPPRAPKRRRRTLATDELPVFEPEASPEPANAPRLKKRKTI</sequence>
<dbReference type="SMART" id="SM00990">
    <property type="entry name" value="VRR_NUC"/>
    <property type="match status" value="1"/>
</dbReference>
<feature type="domain" description="VRR-NUC" evidence="10">
    <location>
        <begin position="771"/>
        <end position="887"/>
    </location>
</feature>
<dbReference type="GO" id="GO:0070336">
    <property type="term" value="F:flap-structured DNA binding"/>
    <property type="evidence" value="ECO:0007669"/>
    <property type="project" value="TreeGrafter"/>
</dbReference>
<organism evidence="11 12">
    <name type="scientific">Mycena rosella</name>
    <name type="common">Pink bonnet</name>
    <name type="synonym">Agaricus rosellus</name>
    <dbReference type="NCBI Taxonomy" id="1033263"/>
    <lineage>
        <taxon>Eukaryota</taxon>
        <taxon>Fungi</taxon>
        <taxon>Dikarya</taxon>
        <taxon>Basidiomycota</taxon>
        <taxon>Agaricomycotina</taxon>
        <taxon>Agaricomycetes</taxon>
        <taxon>Agaricomycetidae</taxon>
        <taxon>Agaricales</taxon>
        <taxon>Marasmiineae</taxon>
        <taxon>Mycenaceae</taxon>
        <taxon>Mycena</taxon>
    </lineage>
</organism>
<keyword evidence="5 8" id="KW-0378">Hydrolase</keyword>
<dbReference type="InterPro" id="IPR014883">
    <property type="entry name" value="VRR_NUC"/>
</dbReference>
<dbReference type="EC" id="3.1.4.1" evidence="8"/>
<keyword evidence="6 8" id="KW-0460">Magnesium</keyword>
<evidence type="ECO:0000256" key="2">
    <source>
        <dbReference type="ARBA" id="ARBA00005533"/>
    </source>
</evidence>
<evidence type="ECO:0000256" key="8">
    <source>
        <dbReference type="RuleBase" id="RU365033"/>
    </source>
</evidence>
<evidence type="ECO:0000256" key="4">
    <source>
        <dbReference type="ARBA" id="ARBA00022723"/>
    </source>
</evidence>
<dbReference type="GO" id="GO:0046872">
    <property type="term" value="F:metal ion binding"/>
    <property type="evidence" value="ECO:0007669"/>
    <property type="project" value="UniProtKB-KW"/>
</dbReference>
<comment type="caution">
    <text evidence="11">The sequence shown here is derived from an EMBL/GenBank/DDBJ whole genome shotgun (WGS) entry which is preliminary data.</text>
</comment>
<accession>A0AAD7DAC5</accession>
<feature type="region of interest" description="Disordered" evidence="9">
    <location>
        <begin position="15"/>
        <end position="39"/>
    </location>
</feature>
<comment type="similarity">
    <text evidence="2 8">Belongs to the FAN1 family.</text>
</comment>
<dbReference type="PANTHER" id="PTHR15749">
    <property type="entry name" value="FANCONI-ASSOCIATED NUCLEASE 1"/>
    <property type="match status" value="1"/>
</dbReference>
<keyword evidence="8" id="KW-0234">DNA repair</keyword>
<dbReference type="AlphaFoldDB" id="A0AAD7DAC5"/>
<proteinExistence type="inferred from homology"/>
<feature type="compositionally biased region" description="Basic residues" evidence="9">
    <location>
        <begin position="891"/>
        <end position="913"/>
    </location>
</feature>
<comment type="subcellular location">
    <subcellularLocation>
        <location evidence="8">Nucleus</location>
    </subcellularLocation>
</comment>
<feature type="region of interest" description="Disordered" evidence="9">
    <location>
        <begin position="891"/>
        <end position="1010"/>
    </location>
</feature>
<dbReference type="EMBL" id="JARKIE010000095">
    <property type="protein sequence ID" value="KAJ7686535.1"/>
    <property type="molecule type" value="Genomic_DNA"/>
</dbReference>
<dbReference type="Gene3D" id="3.40.1350.10">
    <property type="match status" value="1"/>
</dbReference>
<reference evidence="11" key="1">
    <citation type="submission" date="2023-03" db="EMBL/GenBank/DDBJ databases">
        <title>Massive genome expansion in bonnet fungi (Mycena s.s.) driven by repeated elements and novel gene families across ecological guilds.</title>
        <authorList>
            <consortium name="Lawrence Berkeley National Laboratory"/>
            <person name="Harder C.B."/>
            <person name="Miyauchi S."/>
            <person name="Viragh M."/>
            <person name="Kuo A."/>
            <person name="Thoen E."/>
            <person name="Andreopoulos B."/>
            <person name="Lu D."/>
            <person name="Skrede I."/>
            <person name="Drula E."/>
            <person name="Henrissat B."/>
            <person name="Morin E."/>
            <person name="Kohler A."/>
            <person name="Barry K."/>
            <person name="LaButti K."/>
            <person name="Morin E."/>
            <person name="Salamov A."/>
            <person name="Lipzen A."/>
            <person name="Mereny Z."/>
            <person name="Hegedus B."/>
            <person name="Baldrian P."/>
            <person name="Stursova M."/>
            <person name="Weitz H."/>
            <person name="Taylor A."/>
            <person name="Grigoriev I.V."/>
            <person name="Nagy L.G."/>
            <person name="Martin F."/>
            <person name="Kauserud H."/>
        </authorList>
    </citation>
    <scope>NUCLEOTIDE SEQUENCE</scope>
    <source>
        <strain evidence="11">CBHHK067</strain>
    </source>
</reference>
<dbReference type="InterPro" id="IPR049132">
    <property type="entry name" value="FAN1-like_euk"/>
</dbReference>
<dbReference type="Proteomes" id="UP001221757">
    <property type="component" value="Unassembled WGS sequence"/>
</dbReference>
<dbReference type="GO" id="GO:0005634">
    <property type="term" value="C:nucleus"/>
    <property type="evidence" value="ECO:0007669"/>
    <property type="project" value="UniProtKB-SubCell"/>
</dbReference>
<protein>
    <recommendedName>
        <fullName evidence="8">Fanconi-associated nuclease</fullName>
        <ecNumber evidence="8">3.1.4.1</ecNumber>
    </recommendedName>
</protein>
<evidence type="ECO:0000313" key="11">
    <source>
        <dbReference type="EMBL" id="KAJ7686535.1"/>
    </source>
</evidence>
<evidence type="ECO:0000256" key="6">
    <source>
        <dbReference type="ARBA" id="ARBA00022842"/>
    </source>
</evidence>
<comment type="catalytic activity">
    <reaction evidence="1 8">
        <text>Hydrolytically removes 5'-nucleotides successively from the 3'-hydroxy termini of 3'-hydroxy-terminated oligonucleotides.</text>
        <dbReference type="EC" id="3.1.4.1"/>
    </reaction>
</comment>
<keyword evidence="7 8" id="KW-0464">Manganese</keyword>
<dbReference type="GO" id="GO:0017108">
    <property type="term" value="F:5'-flap endonuclease activity"/>
    <property type="evidence" value="ECO:0007669"/>
    <property type="project" value="TreeGrafter"/>
</dbReference>
<feature type="compositionally biased region" description="Low complexity" evidence="9">
    <location>
        <begin position="991"/>
        <end position="1002"/>
    </location>
</feature>
<evidence type="ECO:0000259" key="10">
    <source>
        <dbReference type="SMART" id="SM00990"/>
    </source>
</evidence>
<dbReference type="GO" id="GO:0004528">
    <property type="term" value="F:phosphodiesterase I activity"/>
    <property type="evidence" value="ECO:0007669"/>
    <property type="project" value="UniProtKB-EC"/>
</dbReference>
<dbReference type="InterPro" id="IPR011856">
    <property type="entry name" value="tRNA_endonuc-like_dom_sf"/>
</dbReference>
<comment type="cofactor">
    <cofactor evidence="8">
        <name>Mg(2+)</name>
        <dbReference type="ChEBI" id="CHEBI:18420"/>
    </cofactor>
    <cofactor evidence="8">
        <name>Mn(2+)</name>
        <dbReference type="ChEBI" id="CHEBI:29035"/>
    </cofactor>
</comment>
<keyword evidence="4 8" id="KW-0479">Metal-binding</keyword>
<feature type="region of interest" description="Disordered" evidence="9">
    <location>
        <begin position="658"/>
        <end position="677"/>
    </location>
</feature>
<keyword evidence="12" id="KW-1185">Reference proteome</keyword>
<feature type="compositionally biased region" description="Acidic residues" evidence="9">
    <location>
        <begin position="933"/>
        <end position="942"/>
    </location>
</feature>
<evidence type="ECO:0000256" key="3">
    <source>
        <dbReference type="ARBA" id="ARBA00022722"/>
    </source>
</evidence>
<evidence type="ECO:0000256" key="1">
    <source>
        <dbReference type="ARBA" id="ARBA00000983"/>
    </source>
</evidence>
<feature type="compositionally biased region" description="Basic and acidic residues" evidence="9">
    <location>
        <begin position="665"/>
        <end position="676"/>
    </location>
</feature>
<dbReference type="PANTHER" id="PTHR15749:SF4">
    <property type="entry name" value="FANCONI-ASSOCIATED NUCLEASE 1"/>
    <property type="match status" value="1"/>
</dbReference>
<gene>
    <name evidence="11" type="ORF">B0H17DRAFT_1204209</name>
</gene>